<dbReference type="InterPro" id="IPR002908">
    <property type="entry name" value="Frataxin/CyaY"/>
</dbReference>
<dbReference type="GO" id="GO:0008199">
    <property type="term" value="F:ferric iron binding"/>
    <property type="evidence" value="ECO:0007669"/>
    <property type="project" value="InterPro"/>
</dbReference>
<dbReference type="OrthoDB" id="1897642at2759"/>
<accession>A0A1J7JEW3</accession>
<comment type="catalytic activity">
    <reaction evidence="12">
        <text>4 Fe(2+) + O2 + 4 H(+) = 4 Fe(3+) + 2 H2O</text>
        <dbReference type="Rhea" id="RHEA:11148"/>
        <dbReference type="ChEBI" id="CHEBI:15377"/>
        <dbReference type="ChEBI" id="CHEBI:15378"/>
        <dbReference type="ChEBI" id="CHEBI:15379"/>
        <dbReference type="ChEBI" id="CHEBI:29033"/>
        <dbReference type="ChEBI" id="CHEBI:29034"/>
        <dbReference type="EC" id="1.16.3.1"/>
    </reaction>
</comment>
<dbReference type="EC" id="1.16.3.1" evidence="3"/>
<evidence type="ECO:0000313" key="14">
    <source>
        <dbReference type="EMBL" id="OIW27796.1"/>
    </source>
</evidence>
<keyword evidence="15" id="KW-1185">Reference proteome</keyword>
<dbReference type="Proteomes" id="UP000182658">
    <property type="component" value="Unassembled WGS sequence"/>
</dbReference>
<dbReference type="FunCoup" id="A0A1J7JEW3">
    <property type="interactions" value="391"/>
</dbReference>
<dbReference type="NCBIfam" id="TIGR03422">
    <property type="entry name" value="mito_frataxin"/>
    <property type="match status" value="1"/>
</dbReference>
<evidence type="ECO:0000256" key="4">
    <source>
        <dbReference type="ARBA" id="ARBA00022434"/>
    </source>
</evidence>
<reference evidence="14 15" key="1">
    <citation type="submission" date="2016-10" db="EMBL/GenBank/DDBJ databases">
        <title>Draft genome sequence of Coniochaeta ligniaria NRRL30616, a lignocellulolytic fungus for bioabatement of inhibitors in plant biomass hydrolysates.</title>
        <authorList>
            <consortium name="DOE Joint Genome Institute"/>
            <person name="Jimenez D.J."/>
            <person name="Hector R.E."/>
            <person name="Riley R."/>
            <person name="Sun H."/>
            <person name="Grigoriev I.V."/>
            <person name="Van Elsas J.D."/>
            <person name="Nichols N.N."/>
        </authorList>
    </citation>
    <scope>NUCLEOTIDE SEQUENCE [LARGE SCALE GENOMIC DNA]</scope>
    <source>
        <strain evidence="14 15">NRRL 30616</strain>
    </source>
</reference>
<comment type="subcellular location">
    <subcellularLocation>
        <location evidence="1">Mitochondrion</location>
    </subcellularLocation>
</comment>
<dbReference type="SMART" id="SM01219">
    <property type="entry name" value="Frataxin_Cyay"/>
    <property type="match status" value="1"/>
</dbReference>
<evidence type="ECO:0000256" key="10">
    <source>
        <dbReference type="ARBA" id="ARBA00023065"/>
    </source>
</evidence>
<dbReference type="EMBL" id="KV875099">
    <property type="protein sequence ID" value="OIW27796.1"/>
    <property type="molecule type" value="Genomic_DNA"/>
</dbReference>
<comment type="similarity">
    <text evidence="2">Belongs to the frataxin family.</text>
</comment>
<dbReference type="STRING" id="1408157.A0A1J7JEW3"/>
<keyword evidence="7" id="KW-0809">Transit peptide</keyword>
<dbReference type="FunFam" id="3.30.920.10:FF:000004">
    <property type="entry name" value="Mitochondrial chaperone Frataxin"/>
    <property type="match status" value="1"/>
</dbReference>
<dbReference type="GO" id="GO:0051537">
    <property type="term" value="F:2 iron, 2 sulfur cluster binding"/>
    <property type="evidence" value="ECO:0007669"/>
    <property type="project" value="TreeGrafter"/>
</dbReference>
<evidence type="ECO:0000256" key="1">
    <source>
        <dbReference type="ARBA" id="ARBA00004173"/>
    </source>
</evidence>
<dbReference type="AlphaFoldDB" id="A0A1J7JEW3"/>
<dbReference type="GO" id="GO:0004322">
    <property type="term" value="F:ferroxidase activity"/>
    <property type="evidence" value="ECO:0007669"/>
    <property type="project" value="UniProtKB-EC"/>
</dbReference>
<evidence type="ECO:0000256" key="9">
    <source>
        <dbReference type="ARBA" id="ARBA00023004"/>
    </source>
</evidence>
<protein>
    <recommendedName>
        <fullName evidence="3">ferroxidase</fullName>
        <ecNumber evidence="3">1.16.3.1</ecNumber>
    </recommendedName>
</protein>
<evidence type="ECO:0000256" key="13">
    <source>
        <dbReference type="SAM" id="MobiDB-lite"/>
    </source>
</evidence>
<keyword evidence="6" id="KW-0410">Iron transport</keyword>
<keyword evidence="9" id="KW-0408">Iron</keyword>
<dbReference type="GO" id="GO:0006826">
    <property type="term" value="P:iron ion transport"/>
    <property type="evidence" value="ECO:0007669"/>
    <property type="project" value="UniProtKB-KW"/>
</dbReference>
<dbReference type="GO" id="GO:0006879">
    <property type="term" value="P:intracellular iron ion homeostasis"/>
    <property type="evidence" value="ECO:0007669"/>
    <property type="project" value="UniProtKB-KW"/>
</dbReference>
<dbReference type="Pfam" id="PF01491">
    <property type="entry name" value="Frataxin_Cyay"/>
    <property type="match status" value="1"/>
</dbReference>
<gene>
    <name evidence="14" type="ORF">CONLIGDRAFT_450825</name>
</gene>
<dbReference type="PANTHER" id="PTHR16821">
    <property type="entry name" value="FRATAXIN"/>
    <property type="match status" value="1"/>
</dbReference>
<dbReference type="NCBIfam" id="TIGR03421">
    <property type="entry name" value="FeS_CyaY"/>
    <property type="match status" value="1"/>
</dbReference>
<dbReference type="GO" id="GO:0016226">
    <property type="term" value="P:iron-sulfur cluster assembly"/>
    <property type="evidence" value="ECO:0007669"/>
    <property type="project" value="InterPro"/>
</dbReference>
<evidence type="ECO:0000256" key="5">
    <source>
        <dbReference type="ARBA" id="ARBA00022448"/>
    </source>
</evidence>
<dbReference type="InterPro" id="IPR017789">
    <property type="entry name" value="Frataxin"/>
</dbReference>
<dbReference type="InterPro" id="IPR020895">
    <property type="entry name" value="Frataxin_CS"/>
</dbReference>
<feature type="region of interest" description="Disordered" evidence="13">
    <location>
        <begin position="57"/>
        <end position="78"/>
    </location>
</feature>
<keyword evidence="5" id="KW-0813">Transport</keyword>
<evidence type="ECO:0000256" key="8">
    <source>
        <dbReference type="ARBA" id="ARBA00023002"/>
    </source>
</evidence>
<dbReference type="InterPro" id="IPR036524">
    <property type="entry name" value="Frataxin/CyaY_sf"/>
</dbReference>
<dbReference type="GO" id="GO:0034986">
    <property type="term" value="F:iron chaperone activity"/>
    <property type="evidence" value="ECO:0007669"/>
    <property type="project" value="TreeGrafter"/>
</dbReference>
<dbReference type="InParanoid" id="A0A1J7JEW3"/>
<evidence type="ECO:0000256" key="12">
    <source>
        <dbReference type="ARBA" id="ARBA00047990"/>
    </source>
</evidence>
<evidence type="ECO:0000256" key="2">
    <source>
        <dbReference type="ARBA" id="ARBA00008183"/>
    </source>
</evidence>
<dbReference type="PROSITE" id="PS50810">
    <property type="entry name" value="FRATAXIN_2"/>
    <property type="match status" value="1"/>
</dbReference>
<name>A0A1J7JEW3_9PEZI</name>
<proteinExistence type="inferred from homology"/>
<dbReference type="PROSITE" id="PS01344">
    <property type="entry name" value="FRATAXIN_1"/>
    <property type="match status" value="1"/>
</dbReference>
<dbReference type="SUPFAM" id="SSF55387">
    <property type="entry name" value="Frataxin/Nqo15-like"/>
    <property type="match status" value="1"/>
</dbReference>
<keyword evidence="4" id="KW-0409">Iron storage</keyword>
<evidence type="ECO:0000256" key="3">
    <source>
        <dbReference type="ARBA" id="ARBA00013107"/>
    </source>
</evidence>
<dbReference type="GO" id="GO:0005739">
    <property type="term" value="C:mitochondrion"/>
    <property type="evidence" value="ECO:0007669"/>
    <property type="project" value="UniProtKB-SubCell"/>
</dbReference>
<sequence>MFRGSIANLPRAAARAARITAPRTTSVARVAATPTGRIYTGLRFLSSTAPRQIAILPDGAKEPANEADKPTKTDNLAPTEITEAQYHQLADEYLEAILNKFEELQDSREDVDVEYSAGVMTVNFGPNVGTYVINKQPPNKQIWLSSPKSGPKRFDWVVQGEGQNDKQGTAVGDWMYIRHGTTLSKLFRDELGVDLGLPARRFGD</sequence>
<evidence type="ECO:0000256" key="7">
    <source>
        <dbReference type="ARBA" id="ARBA00022946"/>
    </source>
</evidence>
<dbReference type="PRINTS" id="PR00904">
    <property type="entry name" value="FRATAXIN"/>
</dbReference>
<dbReference type="GO" id="GO:0008198">
    <property type="term" value="F:ferrous iron binding"/>
    <property type="evidence" value="ECO:0007669"/>
    <property type="project" value="TreeGrafter"/>
</dbReference>
<evidence type="ECO:0000256" key="11">
    <source>
        <dbReference type="ARBA" id="ARBA00023128"/>
    </source>
</evidence>
<keyword evidence="10" id="KW-0406">Ion transport</keyword>
<dbReference type="PANTHER" id="PTHR16821:SF2">
    <property type="entry name" value="FRATAXIN, MITOCHONDRIAL"/>
    <property type="match status" value="1"/>
</dbReference>
<organism evidence="14 15">
    <name type="scientific">Coniochaeta ligniaria NRRL 30616</name>
    <dbReference type="NCBI Taxonomy" id="1408157"/>
    <lineage>
        <taxon>Eukaryota</taxon>
        <taxon>Fungi</taxon>
        <taxon>Dikarya</taxon>
        <taxon>Ascomycota</taxon>
        <taxon>Pezizomycotina</taxon>
        <taxon>Sordariomycetes</taxon>
        <taxon>Sordariomycetidae</taxon>
        <taxon>Coniochaetales</taxon>
        <taxon>Coniochaetaceae</taxon>
        <taxon>Coniochaeta</taxon>
    </lineage>
</organism>
<keyword evidence="11" id="KW-0496">Mitochondrion</keyword>
<dbReference type="Gene3D" id="3.30.920.10">
    <property type="entry name" value="Frataxin/CyaY"/>
    <property type="match status" value="1"/>
</dbReference>
<keyword evidence="8" id="KW-0560">Oxidoreductase</keyword>
<evidence type="ECO:0000256" key="6">
    <source>
        <dbReference type="ARBA" id="ARBA00022496"/>
    </source>
</evidence>
<evidence type="ECO:0000313" key="15">
    <source>
        <dbReference type="Proteomes" id="UP000182658"/>
    </source>
</evidence>
<feature type="compositionally biased region" description="Basic and acidic residues" evidence="13">
    <location>
        <begin position="59"/>
        <end position="72"/>
    </location>
</feature>